<protein>
    <submittedName>
        <fullName evidence="1">DUF3467 domain-containing protein</fullName>
    </submittedName>
</protein>
<dbReference type="AlphaFoldDB" id="A0A7C6AAS5"/>
<organism evidence="1">
    <name type="scientific">candidate division WOR-3 bacterium</name>
    <dbReference type="NCBI Taxonomy" id="2052148"/>
    <lineage>
        <taxon>Bacteria</taxon>
        <taxon>Bacteria division WOR-3</taxon>
    </lineage>
</organism>
<reference evidence="1" key="1">
    <citation type="journal article" date="2020" name="mSystems">
        <title>Genome- and Community-Level Interaction Insights into Carbon Utilization and Element Cycling Functions of Hydrothermarchaeota in Hydrothermal Sediment.</title>
        <authorList>
            <person name="Zhou Z."/>
            <person name="Liu Y."/>
            <person name="Xu W."/>
            <person name="Pan J."/>
            <person name="Luo Z.H."/>
            <person name="Li M."/>
        </authorList>
    </citation>
    <scope>NUCLEOTIDE SEQUENCE [LARGE SCALE GENOMIC DNA]</scope>
    <source>
        <strain evidence="1">SpSt-876</strain>
    </source>
</reference>
<dbReference type="EMBL" id="DTLI01000209">
    <property type="protein sequence ID" value="HHS52926.1"/>
    <property type="molecule type" value="Genomic_DNA"/>
</dbReference>
<dbReference type="InterPro" id="IPR021857">
    <property type="entry name" value="DUF3467"/>
</dbReference>
<name>A0A7C6AAS5_UNCW3</name>
<accession>A0A7C6AAS5</accession>
<gene>
    <name evidence="1" type="ORF">ENW73_08760</name>
</gene>
<comment type="caution">
    <text evidence="1">The sequence shown here is derived from an EMBL/GenBank/DDBJ whole genome shotgun (WGS) entry which is preliminary data.</text>
</comment>
<proteinExistence type="predicted"/>
<dbReference type="Pfam" id="PF11950">
    <property type="entry name" value="DUF3467"/>
    <property type="match status" value="1"/>
</dbReference>
<sequence>MQEAEKGPPIQVEIGEKESEGVYSNFVLIAHSASEFIIDFARILPGLPKAKVFSRIVMTPQHARLLLNALEENIKKFEERFGKIKVMGKESETKGLGF</sequence>
<evidence type="ECO:0000313" key="1">
    <source>
        <dbReference type="EMBL" id="HHS52926.1"/>
    </source>
</evidence>